<dbReference type="InterPro" id="IPR013783">
    <property type="entry name" value="Ig-like_fold"/>
</dbReference>
<dbReference type="Gene3D" id="2.60.120.200">
    <property type="match status" value="1"/>
</dbReference>
<evidence type="ECO:0000313" key="3">
    <source>
        <dbReference type="EMBL" id="RYU80790.1"/>
    </source>
</evidence>
<feature type="signal peptide" evidence="1">
    <location>
        <begin position="1"/>
        <end position="32"/>
    </location>
</feature>
<feature type="domain" description="Fibronectin type-III" evidence="2">
    <location>
        <begin position="547"/>
        <end position="637"/>
    </location>
</feature>
<dbReference type="InterPro" id="IPR036116">
    <property type="entry name" value="FN3_sf"/>
</dbReference>
<gene>
    <name evidence="3" type="ORF">EWM57_08035</name>
</gene>
<proteinExistence type="predicted"/>
<organism evidence="3 4">
    <name type="scientific">Hymenobacter persicinus</name>
    <dbReference type="NCBI Taxonomy" id="2025506"/>
    <lineage>
        <taxon>Bacteria</taxon>
        <taxon>Pseudomonadati</taxon>
        <taxon>Bacteroidota</taxon>
        <taxon>Cytophagia</taxon>
        <taxon>Cytophagales</taxon>
        <taxon>Hymenobacteraceae</taxon>
        <taxon>Hymenobacter</taxon>
    </lineage>
</organism>
<dbReference type="NCBIfam" id="NF038128">
    <property type="entry name" value="choice_anch_J"/>
    <property type="match status" value="1"/>
</dbReference>
<dbReference type="Proteomes" id="UP000294155">
    <property type="component" value="Unassembled WGS sequence"/>
</dbReference>
<comment type="caution">
    <text evidence="3">The sequence shown here is derived from an EMBL/GenBank/DDBJ whole genome shotgun (WGS) entry which is preliminary data.</text>
</comment>
<dbReference type="NCBIfam" id="TIGR04183">
    <property type="entry name" value="Por_Secre_tail"/>
    <property type="match status" value="1"/>
</dbReference>
<evidence type="ECO:0000313" key="4">
    <source>
        <dbReference type="Proteomes" id="UP000294155"/>
    </source>
</evidence>
<accession>A0A4Q5LEP3</accession>
<evidence type="ECO:0000256" key="1">
    <source>
        <dbReference type="SAM" id="SignalP"/>
    </source>
</evidence>
<sequence>MTNSYTTGRSAQRWRQLALAALLATGATAAQAQTLNYGLGGAQNLAGTYTDLGTTGTVIATPNNDDANSAATPIGFSFSFNGTAFTDFVLNTNGYLKLGTVAPVAPYFSAGPQDFTAGPIQAAGQNNLLLPFNVDLTDATAAPAEFRTITTGTAPNRVCTIQWKNVKDKANTIGTQYDAFAFQVKLYETTNRVEFVYNTGAAGAGPDAFKYVNVGIKGSGSGAGQLVLWTKGSTGAWSTATPLAGDYTTGVGNAHNIRSTVRPDAGRTYRFSPAANNDAAVQAIYTLGKLPIPIAVPHTIQAVIRNVGLNALTNVGVTATTPAPNAYSSTKTIASLAVGASATVTFDPYTPTTATSQAVTVTLAGDDNTLNNVSTYQQLVNTTTFAYAQPGVAPASATSGIGFNTGSGILAVRYNTNAPRTATGVTVRLEDANSVGRTVYGVVTDAAGTIIGQSANYVVTTADLNTDHVFNFTTPAAIAAGDFYVGLAQTANATGYFPVGYQTENPSRPLATYSIPLAGGAPVDQVAGNLGTLMIEAITAAPASCTPPTAVTVTGTTANSATITFTGPSNATNYTVIYGATGFNPATGGTSVTATSSPFTITGLNSSTTYQFYIRTNCVAPDQSTLVGPFSFSTSCVAPIITAFPYTESFDGVAAGALPCGITVLDVNNDAKTWQVVASNPASGANSMRYSYNAASAADDWFFTPALFLRAGSRYQLQFKYRAFGFPEKLEVKHGATATPAGMTTTIFQNANITSSTYATTVAGTGAGQVNAITPTANGNVFIGFHAYSDADQFNLYVDDISIAQVTGTSAALDRAISVFPNPSTGVVTLEIRGANAKGAMQVEVINALGQRVHSEMVSDNAPNKMDLSNLAAGLYTLKVKSGNDFSIRQLVIQK</sequence>
<dbReference type="SMART" id="SM00060">
    <property type="entry name" value="FN3"/>
    <property type="match status" value="1"/>
</dbReference>
<reference evidence="3 4" key="1">
    <citation type="submission" date="2019-02" db="EMBL/GenBank/DDBJ databases">
        <title>Bacterial novel species isolated from soil.</title>
        <authorList>
            <person name="Jung H.-Y."/>
        </authorList>
    </citation>
    <scope>NUCLEOTIDE SEQUENCE [LARGE SCALE GENOMIC DNA]</scope>
    <source>
        <strain evidence="3 4">1-3-3-3</strain>
    </source>
</reference>
<dbReference type="InterPro" id="IPR003961">
    <property type="entry name" value="FN3_dom"/>
</dbReference>
<dbReference type="EMBL" id="SEWE01000012">
    <property type="protein sequence ID" value="RYU80790.1"/>
    <property type="molecule type" value="Genomic_DNA"/>
</dbReference>
<dbReference type="AlphaFoldDB" id="A0A4Q5LEP3"/>
<feature type="chain" id="PRO_5020899356" evidence="1">
    <location>
        <begin position="33"/>
        <end position="895"/>
    </location>
</feature>
<dbReference type="CDD" id="cd00063">
    <property type="entry name" value="FN3"/>
    <property type="match status" value="1"/>
</dbReference>
<keyword evidence="4" id="KW-1185">Reference proteome</keyword>
<dbReference type="OrthoDB" id="617614at2"/>
<dbReference type="Pfam" id="PF18962">
    <property type="entry name" value="Por_Secre_tail"/>
    <property type="match status" value="1"/>
</dbReference>
<name>A0A4Q5LEP3_9BACT</name>
<keyword evidence="1" id="KW-0732">Signal</keyword>
<dbReference type="InterPro" id="IPR026444">
    <property type="entry name" value="Secre_tail"/>
</dbReference>
<dbReference type="RefSeq" id="WP_129920619.1">
    <property type="nucleotide sequence ID" value="NZ_SEWE01000012.1"/>
</dbReference>
<evidence type="ECO:0000259" key="2">
    <source>
        <dbReference type="PROSITE" id="PS50853"/>
    </source>
</evidence>
<dbReference type="SUPFAM" id="SSF49265">
    <property type="entry name" value="Fibronectin type III"/>
    <property type="match status" value="1"/>
</dbReference>
<protein>
    <submittedName>
        <fullName evidence="3">T9SS type A sorting domain-containing protein</fullName>
    </submittedName>
</protein>
<dbReference type="Pfam" id="PF00041">
    <property type="entry name" value="fn3"/>
    <property type="match status" value="1"/>
</dbReference>
<dbReference type="Gene3D" id="2.60.40.10">
    <property type="entry name" value="Immunoglobulins"/>
    <property type="match status" value="1"/>
</dbReference>
<dbReference type="PROSITE" id="PS50853">
    <property type="entry name" value="FN3"/>
    <property type="match status" value="1"/>
</dbReference>